<dbReference type="STRING" id="1177755.A7A08_02221"/>
<keyword evidence="3" id="KW-1185">Reference proteome</keyword>
<evidence type="ECO:0000256" key="1">
    <source>
        <dbReference type="SAM" id="SignalP"/>
    </source>
</evidence>
<accession>A0A1E2RXH5</accession>
<gene>
    <name evidence="2" type="ORF">A7A08_02221</name>
</gene>
<dbReference type="EMBL" id="MASI01000005">
    <property type="protein sequence ID" value="ODA66924.1"/>
    <property type="molecule type" value="Genomic_DNA"/>
</dbReference>
<evidence type="ECO:0000313" key="3">
    <source>
        <dbReference type="Proteomes" id="UP000095087"/>
    </source>
</evidence>
<reference evidence="2 3" key="1">
    <citation type="submission" date="2016-07" db="EMBL/GenBank/DDBJ databases">
        <title>Draft genome sequence of Methyloligella halotolerans C2T (VKM B-2706T=CCUG 61687T=DSM 25045T), a halotolerant polyhydroxybutyrate accumulating methylotroph.</title>
        <authorList>
            <person name="Vasilenko O.V."/>
            <person name="Doronina N.V."/>
            <person name="Poroshina M.N."/>
            <person name="Tarlachkov S.V."/>
            <person name="Trotsenko Y.A."/>
        </authorList>
    </citation>
    <scope>NUCLEOTIDE SEQUENCE [LARGE SCALE GENOMIC DNA]</scope>
    <source>
        <strain evidence="2 3">VKM B-2706</strain>
    </source>
</reference>
<evidence type="ECO:0008006" key="4">
    <source>
        <dbReference type="Google" id="ProtNLM"/>
    </source>
</evidence>
<feature type="signal peptide" evidence="1">
    <location>
        <begin position="1"/>
        <end position="28"/>
    </location>
</feature>
<dbReference type="NCBIfam" id="TIGR02001">
    <property type="entry name" value="gcw_chp"/>
    <property type="match status" value="1"/>
</dbReference>
<dbReference type="InterPro" id="IPR010239">
    <property type="entry name" value="CHP02001"/>
</dbReference>
<organism evidence="2 3">
    <name type="scientific">Methyloligella halotolerans</name>
    <dbReference type="NCBI Taxonomy" id="1177755"/>
    <lineage>
        <taxon>Bacteria</taxon>
        <taxon>Pseudomonadati</taxon>
        <taxon>Pseudomonadota</taxon>
        <taxon>Alphaproteobacteria</taxon>
        <taxon>Hyphomicrobiales</taxon>
        <taxon>Hyphomicrobiaceae</taxon>
        <taxon>Methyloligella</taxon>
    </lineage>
</organism>
<comment type="caution">
    <text evidence="2">The sequence shown here is derived from an EMBL/GenBank/DDBJ whole genome shotgun (WGS) entry which is preliminary data.</text>
</comment>
<protein>
    <recommendedName>
        <fullName evidence="4">Lipoprotein</fullName>
    </recommendedName>
</protein>
<evidence type="ECO:0000313" key="2">
    <source>
        <dbReference type="EMBL" id="ODA66924.1"/>
    </source>
</evidence>
<dbReference type="RefSeq" id="WP_069095443.1">
    <property type="nucleotide sequence ID" value="NZ_MASI01000005.1"/>
</dbReference>
<name>A0A1E2RXH5_9HYPH</name>
<sequence>MARRSYAGIITSGLAAAGAVAFATSASAGGIYEPMPVVEAASPSHELELSANTALTTDYVSRGLTQTQENPAISGGFDASYNIFYAGVWASNVDFGGDDNIEIDYYGGVAPTFMGVDFDFGVLAYTYPGGETDTIWEGVVGMSKTFMDDKLALGWSNYIEIENGDYWVPELSAAYTFDKVSIFTPTLGGVIGFVDNDGPGDYTYWNVGLSLGFYKEDMFTLDLRYWDTDYSASGCQSLMGGSGADYCDERIVGTLSASF</sequence>
<keyword evidence="1" id="KW-0732">Signal</keyword>
<proteinExistence type="predicted"/>
<dbReference type="Proteomes" id="UP000095087">
    <property type="component" value="Unassembled WGS sequence"/>
</dbReference>
<dbReference type="AlphaFoldDB" id="A0A1E2RXH5"/>
<feature type="chain" id="PRO_5009116546" description="Lipoprotein" evidence="1">
    <location>
        <begin position="29"/>
        <end position="259"/>
    </location>
</feature>
<dbReference type="Pfam" id="PF09694">
    <property type="entry name" value="Gcw_chp"/>
    <property type="match status" value="1"/>
</dbReference>